<evidence type="ECO:0000313" key="1">
    <source>
        <dbReference type="EMBL" id="AFD06720.1"/>
    </source>
</evidence>
<gene>
    <name evidence="1" type="ordered locus">Solca_1654</name>
</gene>
<sequence length="305" mass="35644">MEFKKKRLLLQIGIVIMAFTLIDWAFGKYFDSKVVETNCGAYKKISDYFFSNKKYDLIILGNSRAVHQYIPTVFEKKLHTSALNAGMEGTGLYYYNVLIRYYLQSHQPKLFIIDINNRELEASIVGDKYTAVKFLVPYFNVVPETKEILNLSLIERICFTSNLYRYNTKFYNIYRNSAQCFEDSDFKGYSPFYGNAKRDIRIYEDSAKPIDSERISLLSSIIEECKKKNVKLLFVFSPKQFDDRRTPSRTILNSIFKKYDLDVLDFTTDSQFKNNSLFYDAAHLNHDGATIYSKLLSNKIKSLQL</sequence>
<proteinExistence type="predicted"/>
<dbReference type="Gene3D" id="3.40.50.1110">
    <property type="entry name" value="SGNH hydrolase"/>
    <property type="match status" value="1"/>
</dbReference>
<organism evidence="1 2">
    <name type="scientific">Solitalea canadensis (strain ATCC 29591 / DSM 3403 / JCM 21819 / LMG 8368 / NBRC 15130 / NCIMB 12057 / USAM 9D)</name>
    <name type="common">Flexibacter canadensis</name>
    <dbReference type="NCBI Taxonomy" id="929556"/>
    <lineage>
        <taxon>Bacteria</taxon>
        <taxon>Pseudomonadati</taxon>
        <taxon>Bacteroidota</taxon>
        <taxon>Sphingobacteriia</taxon>
        <taxon>Sphingobacteriales</taxon>
        <taxon>Sphingobacteriaceae</taxon>
        <taxon>Solitalea</taxon>
    </lineage>
</organism>
<dbReference type="SUPFAM" id="SSF52266">
    <property type="entry name" value="SGNH hydrolase"/>
    <property type="match status" value="1"/>
</dbReference>
<dbReference type="STRING" id="929556.Solca_1654"/>
<dbReference type="GO" id="GO:0016788">
    <property type="term" value="F:hydrolase activity, acting on ester bonds"/>
    <property type="evidence" value="ECO:0007669"/>
    <property type="project" value="UniProtKB-ARBA"/>
</dbReference>
<reference evidence="1" key="1">
    <citation type="submission" date="2012-02" db="EMBL/GenBank/DDBJ databases">
        <title>The complete genome of Solitalea canadensis DSM 3403.</title>
        <authorList>
            <consortium name="US DOE Joint Genome Institute (JGI-PGF)"/>
            <person name="Lucas S."/>
            <person name="Copeland A."/>
            <person name="Lapidus A."/>
            <person name="Glavina del Rio T."/>
            <person name="Dalin E."/>
            <person name="Tice H."/>
            <person name="Bruce D."/>
            <person name="Goodwin L."/>
            <person name="Pitluck S."/>
            <person name="Peters L."/>
            <person name="Ovchinnikova G."/>
            <person name="Lu M."/>
            <person name="Kyrpides N."/>
            <person name="Mavromatis K."/>
            <person name="Ivanova N."/>
            <person name="Brettin T."/>
            <person name="Detter J.C."/>
            <person name="Han C."/>
            <person name="Larimer F."/>
            <person name="Land M."/>
            <person name="Hauser L."/>
            <person name="Markowitz V."/>
            <person name="Cheng J.-F."/>
            <person name="Hugenholtz P."/>
            <person name="Woyke T."/>
            <person name="Wu D."/>
            <person name="Spring S."/>
            <person name="Schroeder M."/>
            <person name="Kopitz M."/>
            <person name="Brambilla E."/>
            <person name="Klenk H.-P."/>
            <person name="Eisen J.A."/>
        </authorList>
    </citation>
    <scope>NUCLEOTIDE SEQUENCE</scope>
    <source>
        <strain evidence="1">DSM 3403</strain>
    </source>
</reference>
<evidence type="ECO:0008006" key="3">
    <source>
        <dbReference type="Google" id="ProtNLM"/>
    </source>
</evidence>
<dbReference type="KEGG" id="scn:Solca_1654"/>
<keyword evidence="2" id="KW-1185">Reference proteome</keyword>
<dbReference type="AlphaFoldDB" id="H8KVU7"/>
<dbReference type="eggNOG" id="COG2755">
    <property type="taxonomic scope" value="Bacteria"/>
</dbReference>
<evidence type="ECO:0000313" key="2">
    <source>
        <dbReference type="Proteomes" id="UP000007590"/>
    </source>
</evidence>
<name>H8KVU7_SOLCM</name>
<dbReference type="Proteomes" id="UP000007590">
    <property type="component" value="Chromosome"/>
</dbReference>
<accession>H8KVU7</accession>
<dbReference type="HOGENOM" id="CLU_074044_0_0_10"/>
<dbReference type="OrthoDB" id="869432at2"/>
<dbReference type="InterPro" id="IPR036514">
    <property type="entry name" value="SGNH_hydro_sf"/>
</dbReference>
<dbReference type="EMBL" id="CP003349">
    <property type="protein sequence ID" value="AFD06720.1"/>
    <property type="molecule type" value="Genomic_DNA"/>
</dbReference>
<protein>
    <recommendedName>
        <fullName evidence="3">DUF1574 domain-containing protein</fullName>
    </recommendedName>
</protein>